<keyword evidence="5 15" id="KW-0347">Helicase</keyword>
<evidence type="ECO:0000256" key="2">
    <source>
        <dbReference type="ARBA" id="ARBA00022723"/>
    </source>
</evidence>
<evidence type="ECO:0000256" key="5">
    <source>
        <dbReference type="ARBA" id="ARBA00022806"/>
    </source>
</evidence>
<evidence type="ECO:0000313" key="16">
    <source>
        <dbReference type="Proteomes" id="UP000198711"/>
    </source>
</evidence>
<reference evidence="15 16" key="1">
    <citation type="submission" date="2016-10" db="EMBL/GenBank/DDBJ databases">
        <authorList>
            <person name="Varghese N."/>
            <person name="Submissions S."/>
        </authorList>
    </citation>
    <scope>NUCLEOTIDE SEQUENCE [LARGE SCALE GENOMIC DNA]</scope>
    <source>
        <strain evidence="15 16">DSM 25353</strain>
    </source>
</reference>
<dbReference type="GO" id="GO:0030894">
    <property type="term" value="C:replisome"/>
    <property type="evidence" value="ECO:0007669"/>
    <property type="project" value="TreeGrafter"/>
</dbReference>
<dbReference type="GO" id="GO:0005737">
    <property type="term" value="C:cytoplasm"/>
    <property type="evidence" value="ECO:0007669"/>
    <property type="project" value="TreeGrafter"/>
</dbReference>
<dbReference type="GO" id="GO:0046872">
    <property type="term" value="F:metal ion binding"/>
    <property type="evidence" value="ECO:0007669"/>
    <property type="project" value="UniProtKB-KW"/>
</dbReference>
<dbReference type="SMART" id="SM00490">
    <property type="entry name" value="HELICc"/>
    <property type="match status" value="1"/>
</dbReference>
<dbReference type="SUPFAM" id="SSF52540">
    <property type="entry name" value="P-loop containing nucleoside triphosphate hydrolases"/>
    <property type="match status" value="1"/>
</dbReference>
<keyword evidence="4" id="KW-0378">Hydrolase</keyword>
<evidence type="ECO:0000256" key="9">
    <source>
        <dbReference type="ARBA" id="ARBA00034617"/>
    </source>
</evidence>
<dbReference type="NCBIfam" id="TIGR00614">
    <property type="entry name" value="recQ_fam"/>
    <property type="match status" value="1"/>
</dbReference>
<proteinExistence type="inferred from homology"/>
<dbReference type="Pfam" id="PF16124">
    <property type="entry name" value="RecQ_Zn_bind"/>
    <property type="match status" value="1"/>
</dbReference>
<dbReference type="Gene3D" id="3.40.50.300">
    <property type="entry name" value="P-loop containing nucleotide triphosphate hydrolases"/>
    <property type="match status" value="2"/>
</dbReference>
<comment type="catalytic activity">
    <reaction evidence="9">
        <text>Couples ATP hydrolysis with the unwinding of duplex DNA by translocating in the 3'-5' direction.</text>
        <dbReference type="EC" id="5.6.2.4"/>
    </reaction>
</comment>
<dbReference type="GO" id="GO:0006281">
    <property type="term" value="P:DNA repair"/>
    <property type="evidence" value="ECO:0007669"/>
    <property type="project" value="TreeGrafter"/>
</dbReference>
<dbReference type="InterPro" id="IPR014001">
    <property type="entry name" value="Helicase_ATP-bd"/>
</dbReference>
<dbReference type="PANTHER" id="PTHR13710">
    <property type="entry name" value="DNA HELICASE RECQ FAMILY MEMBER"/>
    <property type="match status" value="1"/>
</dbReference>
<dbReference type="RefSeq" id="WP_092723706.1">
    <property type="nucleotide sequence ID" value="NZ_FNNO01000007.1"/>
</dbReference>
<dbReference type="Pfam" id="PF00270">
    <property type="entry name" value="DEAD"/>
    <property type="match status" value="1"/>
</dbReference>
<dbReference type="GO" id="GO:0009378">
    <property type="term" value="F:four-way junction helicase activity"/>
    <property type="evidence" value="ECO:0007669"/>
    <property type="project" value="TreeGrafter"/>
</dbReference>
<name>A0A8X8LDN8_9BACT</name>
<evidence type="ECO:0000256" key="10">
    <source>
        <dbReference type="ARBA" id="ARBA00034808"/>
    </source>
</evidence>
<accession>A0A8X8LDN8</accession>
<gene>
    <name evidence="15" type="ORF">SAMN05444410_10752</name>
</gene>
<evidence type="ECO:0000313" key="15">
    <source>
        <dbReference type="EMBL" id="SDW92232.1"/>
    </source>
</evidence>
<dbReference type="Pfam" id="PF00271">
    <property type="entry name" value="Helicase_C"/>
    <property type="match status" value="1"/>
</dbReference>
<dbReference type="PANTHER" id="PTHR13710:SF105">
    <property type="entry name" value="ATP-DEPENDENT DNA HELICASE Q1"/>
    <property type="match status" value="1"/>
</dbReference>
<keyword evidence="3" id="KW-0547">Nucleotide-binding</keyword>
<dbReference type="GO" id="GO:0005524">
    <property type="term" value="F:ATP binding"/>
    <property type="evidence" value="ECO:0007669"/>
    <property type="project" value="UniProtKB-KW"/>
</dbReference>
<comment type="similarity">
    <text evidence="1">Belongs to the helicase family. RecQ subfamily.</text>
</comment>
<dbReference type="Proteomes" id="UP000198711">
    <property type="component" value="Unassembled WGS sequence"/>
</dbReference>
<dbReference type="AlphaFoldDB" id="A0A8X8LDN8"/>
<feature type="domain" description="Helicase ATP-binding" evidence="13">
    <location>
        <begin position="25"/>
        <end position="193"/>
    </location>
</feature>
<keyword evidence="2" id="KW-0479">Metal-binding</keyword>
<evidence type="ECO:0000259" key="13">
    <source>
        <dbReference type="PROSITE" id="PS51192"/>
    </source>
</evidence>
<dbReference type="InterPro" id="IPR036388">
    <property type="entry name" value="WH-like_DNA-bd_sf"/>
</dbReference>
<dbReference type="SMART" id="SM00487">
    <property type="entry name" value="DEXDc"/>
    <property type="match status" value="1"/>
</dbReference>
<dbReference type="GO" id="GO:0043590">
    <property type="term" value="C:bacterial nucleoid"/>
    <property type="evidence" value="ECO:0007669"/>
    <property type="project" value="TreeGrafter"/>
</dbReference>
<dbReference type="EMBL" id="FNNO01000007">
    <property type="protein sequence ID" value="SDW92232.1"/>
    <property type="molecule type" value="Genomic_DNA"/>
</dbReference>
<dbReference type="GO" id="GO:0016787">
    <property type="term" value="F:hydrolase activity"/>
    <property type="evidence" value="ECO:0007669"/>
    <property type="project" value="UniProtKB-KW"/>
</dbReference>
<dbReference type="InterPro" id="IPR011545">
    <property type="entry name" value="DEAD/DEAH_box_helicase_dom"/>
</dbReference>
<dbReference type="Gene3D" id="1.10.10.10">
    <property type="entry name" value="Winged helix-like DNA-binding domain superfamily/Winged helix DNA-binding domain"/>
    <property type="match status" value="1"/>
</dbReference>
<dbReference type="GO" id="GO:0043138">
    <property type="term" value="F:3'-5' DNA helicase activity"/>
    <property type="evidence" value="ECO:0007669"/>
    <property type="project" value="UniProtKB-EC"/>
</dbReference>
<keyword evidence="16" id="KW-1185">Reference proteome</keyword>
<evidence type="ECO:0000256" key="11">
    <source>
        <dbReference type="ARBA" id="ARBA00044535"/>
    </source>
</evidence>
<keyword evidence="8" id="KW-0413">Isomerase</keyword>
<evidence type="ECO:0000256" key="6">
    <source>
        <dbReference type="ARBA" id="ARBA00022840"/>
    </source>
</evidence>
<keyword evidence="6" id="KW-0067">ATP-binding</keyword>
<dbReference type="GO" id="GO:0003677">
    <property type="term" value="F:DNA binding"/>
    <property type="evidence" value="ECO:0007669"/>
    <property type="project" value="UniProtKB-KW"/>
</dbReference>
<evidence type="ECO:0000256" key="7">
    <source>
        <dbReference type="ARBA" id="ARBA00023125"/>
    </source>
</evidence>
<dbReference type="PROSITE" id="PS51192">
    <property type="entry name" value="HELICASE_ATP_BIND_1"/>
    <property type="match status" value="1"/>
</dbReference>
<dbReference type="GO" id="GO:0006310">
    <property type="term" value="P:DNA recombination"/>
    <property type="evidence" value="ECO:0007669"/>
    <property type="project" value="InterPro"/>
</dbReference>
<evidence type="ECO:0000256" key="1">
    <source>
        <dbReference type="ARBA" id="ARBA00005446"/>
    </source>
</evidence>
<comment type="caution">
    <text evidence="15">The sequence shown here is derived from an EMBL/GenBank/DDBJ whole genome shotgun (WGS) entry which is preliminary data.</text>
</comment>
<dbReference type="InterPro" id="IPR004589">
    <property type="entry name" value="DNA_helicase_ATP-dep_RecQ"/>
</dbReference>
<protein>
    <recommendedName>
        <fullName evidence="11">ATP-dependent DNA helicase RecQ</fullName>
        <ecNumber evidence="10">5.6.2.4</ecNumber>
    </recommendedName>
    <alternativeName>
        <fullName evidence="12">DNA 3'-5' helicase RecQ</fullName>
    </alternativeName>
</protein>
<evidence type="ECO:0000256" key="8">
    <source>
        <dbReference type="ARBA" id="ARBA00023235"/>
    </source>
</evidence>
<dbReference type="InterPro" id="IPR027417">
    <property type="entry name" value="P-loop_NTPase"/>
</dbReference>
<dbReference type="InterPro" id="IPR001650">
    <property type="entry name" value="Helicase_C-like"/>
</dbReference>
<keyword evidence="7" id="KW-0238">DNA-binding</keyword>
<dbReference type="CDD" id="cd17920">
    <property type="entry name" value="DEXHc_RecQ"/>
    <property type="match status" value="1"/>
</dbReference>
<evidence type="ECO:0000256" key="4">
    <source>
        <dbReference type="ARBA" id="ARBA00022801"/>
    </source>
</evidence>
<organism evidence="15 16">
    <name type="scientific">Hydrobacter penzbergensis</name>
    <dbReference type="NCBI Taxonomy" id="1235997"/>
    <lineage>
        <taxon>Bacteria</taxon>
        <taxon>Pseudomonadati</taxon>
        <taxon>Bacteroidota</taxon>
        <taxon>Chitinophagia</taxon>
        <taxon>Chitinophagales</taxon>
        <taxon>Chitinophagaceae</taxon>
        <taxon>Hydrobacter</taxon>
    </lineage>
</organism>
<sequence length="635" mass="73054">MQTPLSILQHYWRYDGFRPMQEEIIHSVLDGNPTLALLPTGGGKSICFQVPGMLIDGLCVVISPLIALMRDQVDNLLQRDIPAVAIHSGLDQAAVRWVLRHAVHGEYKFLYLSPERLESTLFKEYLPALDIGLVVVDEAHCISQWGYDFRPPYLRIANLLDELPDVPVIALTASATPLVQDDIIDKLKFRQPKIFRQSFERPNLSYSCFQADSKFNKLMDVLQKVHGSSIVYVNSRRLTKELAYLLQLQGISADHYHAGLPQEDRENKQQLWIEGNLRVMVCTNAFGMGIDKPDVRSVIHYTIPECLENYYQEAGRAGRDGAKSYAVLLYQQEDKEQLESMPDKRFPPIAVIKEIYQSLADYLQIPVGLGEGNYYDFDFTTFTRNFNLDPLLVMNTLKVLELEGHLSFEETIFLPTQVAFTASRELLEAFETAHPELDPLIKVLLRTYEGIIDNRVSVFEKQIARLCRLSIDEVHRQLLQLKAYGIIEYLPQKETPQIHYLLNRAPAQYLYIDQDTYLLRKQQYTDRVKQMLQYTALSEACRSQFIARYFGDTAVHDCGICDNCLDQKKKPITPAEFKQIETAIREQLQNGIITTPLLLKSLHQWNQEKIWSVLEFLQSERIIVIDEGGKIMNFR</sequence>
<feature type="domain" description="Helicase C-terminal" evidence="14">
    <location>
        <begin position="217"/>
        <end position="363"/>
    </location>
</feature>
<dbReference type="PROSITE" id="PS51194">
    <property type="entry name" value="HELICASE_CTER"/>
    <property type="match status" value="1"/>
</dbReference>
<dbReference type="FunFam" id="3.40.50.300:FF:001389">
    <property type="entry name" value="ATP-dependent DNA helicase RecQ"/>
    <property type="match status" value="1"/>
</dbReference>
<evidence type="ECO:0000256" key="12">
    <source>
        <dbReference type="ARBA" id="ARBA00044550"/>
    </source>
</evidence>
<evidence type="ECO:0000256" key="3">
    <source>
        <dbReference type="ARBA" id="ARBA00022741"/>
    </source>
</evidence>
<dbReference type="EC" id="5.6.2.4" evidence="10"/>
<evidence type="ECO:0000259" key="14">
    <source>
        <dbReference type="PROSITE" id="PS51194"/>
    </source>
</evidence>
<dbReference type="InterPro" id="IPR032284">
    <property type="entry name" value="RecQ_Zn-bd"/>
</dbReference>